<evidence type="ECO:0000313" key="3">
    <source>
        <dbReference type="EMBL" id="KAL0905709.1"/>
    </source>
</evidence>
<feature type="compositionally biased region" description="Polar residues" evidence="2">
    <location>
        <begin position="447"/>
        <end position="463"/>
    </location>
</feature>
<feature type="compositionally biased region" description="Acidic residues" evidence="2">
    <location>
        <begin position="465"/>
        <end position="482"/>
    </location>
</feature>
<organism evidence="3 4">
    <name type="scientific">Dendrobium thyrsiflorum</name>
    <name type="common">Pinecone-like raceme dendrobium</name>
    <name type="synonym">Orchid</name>
    <dbReference type="NCBI Taxonomy" id="117978"/>
    <lineage>
        <taxon>Eukaryota</taxon>
        <taxon>Viridiplantae</taxon>
        <taxon>Streptophyta</taxon>
        <taxon>Embryophyta</taxon>
        <taxon>Tracheophyta</taxon>
        <taxon>Spermatophyta</taxon>
        <taxon>Magnoliopsida</taxon>
        <taxon>Liliopsida</taxon>
        <taxon>Asparagales</taxon>
        <taxon>Orchidaceae</taxon>
        <taxon>Epidendroideae</taxon>
        <taxon>Malaxideae</taxon>
        <taxon>Dendrobiinae</taxon>
        <taxon>Dendrobium</taxon>
    </lineage>
</organism>
<gene>
    <name evidence="3" type="ORF">M5K25_024147</name>
</gene>
<dbReference type="AlphaFoldDB" id="A0ABD0U1K0"/>
<comment type="caution">
    <text evidence="3">The sequence shown here is derived from an EMBL/GenBank/DDBJ whole genome shotgun (WGS) entry which is preliminary data.</text>
</comment>
<keyword evidence="1" id="KW-0175">Coiled coil</keyword>
<feature type="coiled-coil region" evidence="1">
    <location>
        <begin position="483"/>
        <end position="521"/>
    </location>
</feature>
<feature type="region of interest" description="Disordered" evidence="2">
    <location>
        <begin position="780"/>
        <end position="808"/>
    </location>
</feature>
<feature type="compositionally biased region" description="Basic and acidic residues" evidence="2">
    <location>
        <begin position="786"/>
        <end position="796"/>
    </location>
</feature>
<evidence type="ECO:0000256" key="1">
    <source>
        <dbReference type="SAM" id="Coils"/>
    </source>
</evidence>
<dbReference type="Proteomes" id="UP001552299">
    <property type="component" value="Unassembled WGS sequence"/>
</dbReference>
<dbReference type="EMBL" id="JANQDX010000018">
    <property type="protein sequence ID" value="KAL0905709.1"/>
    <property type="molecule type" value="Genomic_DNA"/>
</dbReference>
<feature type="region of interest" description="Disordered" evidence="2">
    <location>
        <begin position="431"/>
        <end position="482"/>
    </location>
</feature>
<sequence length="822" mass="93853">MELQNTPFTVQLGRGASIQLANAVINTGNSEATIRFGSLEFPVATAMATAVPIHGMTVQGHSARPDSAETYARRAYSVQQPRAVRTVTAKVVQQNRTSVFERLSHPEVSTVKKTDIKQKTLPILSSVITLPTEPFVPGRHDHEASSSGGRLSRRQRRKLNAKLRAQQPLPVHPSTLPALEPEANVPTQNKFTNLKWVKRNSSTGELKQSFWEQQQQAPAPQNKKYETLSARVHRVLKVARENGLMKKKYQKPFINKTARIPQRELPAARVTQEKLKSTPRGEHWSMKPELRIQESADKRSRWKGKEIWRPRLPKRKLLEKNVRIGVTSGIASQRSASKKNRQQWVPKEKVPMTNAYNSRHLGESSKESYCQPTSSYQKEINVDRTPPIEEVSVPHPEPEIYWKRRSEIRVQENNEEEDTMEVEVVYMVGHGDEPHQTRGYKRRNELGPTSSKTTTSQEDQIQYEQLEEEEVPSGDEQNNDQEEEVLAETLAQAQRRLKFLMKEKDKEISELNSKMTEMMAQMTAMMQLMQKNIITNPALVQPTDHQTTNLSTNPVPQVITSSPILPINEEDKSKGKMMSGKDEWQTAISKKTMKMIKQLEGVPGIKWKSSTEPVLELKGNPNSGASTSRSLTWRHSKTKRFYKSFSKKSNSSNKHSKLKEKRTVLQKIINNLEDYRQPMRRPITLADFMSELQIDPSEIEDDEQEDEELLHVETCRVISKASIVCQRDYVKDHDRSHITMIDKMTSESCLMVVQTDDNSEEELCFPSDDESDQQITSQMGRVKLNKNSEHATKTSSDEAESNEVNQVQLRSEPLSISLELLR</sequence>
<accession>A0ABD0U1K0</accession>
<reference evidence="3 4" key="1">
    <citation type="journal article" date="2024" name="Plant Biotechnol. J.">
        <title>Dendrobium thyrsiflorum genome and its molecular insights into genes involved in important horticultural traits.</title>
        <authorList>
            <person name="Chen B."/>
            <person name="Wang J.Y."/>
            <person name="Zheng P.J."/>
            <person name="Li K.L."/>
            <person name="Liang Y.M."/>
            <person name="Chen X.F."/>
            <person name="Zhang C."/>
            <person name="Zhao X."/>
            <person name="He X."/>
            <person name="Zhang G.Q."/>
            <person name="Liu Z.J."/>
            <person name="Xu Q."/>
        </authorList>
    </citation>
    <scope>NUCLEOTIDE SEQUENCE [LARGE SCALE GENOMIC DNA]</scope>
    <source>
        <strain evidence="3">GZMU011</strain>
    </source>
</reference>
<keyword evidence="4" id="KW-1185">Reference proteome</keyword>
<name>A0ABD0U1K0_DENTH</name>
<proteinExistence type="predicted"/>
<protein>
    <submittedName>
        <fullName evidence="3">Uncharacterized protein</fullName>
    </submittedName>
</protein>
<evidence type="ECO:0000313" key="4">
    <source>
        <dbReference type="Proteomes" id="UP001552299"/>
    </source>
</evidence>
<evidence type="ECO:0000256" key="2">
    <source>
        <dbReference type="SAM" id="MobiDB-lite"/>
    </source>
</evidence>
<feature type="region of interest" description="Disordered" evidence="2">
    <location>
        <begin position="132"/>
        <end position="154"/>
    </location>
</feature>